<name>A0A4P8HJS9_9BURK</name>
<dbReference type="Pfam" id="PF07178">
    <property type="entry name" value="TraL"/>
    <property type="match status" value="1"/>
</dbReference>
<accession>A0A4P8HJS9</accession>
<keyword evidence="1" id="KW-0472">Membrane</keyword>
<feature type="transmembrane region" description="Helical" evidence="1">
    <location>
        <begin position="23"/>
        <end position="53"/>
    </location>
</feature>
<dbReference type="Proteomes" id="UP000584325">
    <property type="component" value="Unassembled WGS sequence"/>
</dbReference>
<dbReference type="EMBL" id="CP040017">
    <property type="protein sequence ID" value="QCP09076.1"/>
    <property type="molecule type" value="Genomic_DNA"/>
</dbReference>
<sequence>MDFAIPQLHDSAPKLLWWDFDQALIFGLAFVFGIVAGVMPLGLAMGIFAGRWYGRHKARKHRMYIAHVLYWYLPGEWLLPCPQLPPSSVREFVG</sequence>
<dbReference type="Proteomes" id="UP000298763">
    <property type="component" value="Chromosome"/>
</dbReference>
<dbReference type="RefSeq" id="WP_137311965.1">
    <property type="nucleotide sequence ID" value="NZ_CP040017.1"/>
</dbReference>
<evidence type="ECO:0000313" key="3">
    <source>
        <dbReference type="EMBL" id="QCP09076.1"/>
    </source>
</evidence>
<keyword evidence="1" id="KW-1133">Transmembrane helix</keyword>
<reference evidence="3 4" key="1">
    <citation type="submission" date="2019-05" db="EMBL/GenBank/DDBJ databases">
        <title>Draft Genome Sequences of Six Type Strains of the Genus Massilia.</title>
        <authorList>
            <person name="Miess H."/>
            <person name="Frediansyhah A."/>
            <person name="Gross H."/>
        </authorList>
    </citation>
    <scope>NUCLEOTIDE SEQUENCE [LARGE SCALE GENOMIC DNA]</scope>
    <source>
        <strain evidence="3 4">DSMZ 26121</strain>
    </source>
</reference>
<protein>
    <submittedName>
        <fullName evidence="2">Conjugal transfer pilus assembly protein TraL</fullName>
    </submittedName>
    <submittedName>
        <fullName evidence="3">Type IV conjugative transfer system protein TraL</fullName>
    </submittedName>
</protein>
<organism evidence="2 5">
    <name type="scientific">Pseudoduganella umbonata</name>
    <dbReference type="NCBI Taxonomy" id="864828"/>
    <lineage>
        <taxon>Bacteria</taxon>
        <taxon>Pseudomonadati</taxon>
        <taxon>Pseudomonadota</taxon>
        <taxon>Betaproteobacteria</taxon>
        <taxon>Burkholderiales</taxon>
        <taxon>Oxalobacteraceae</taxon>
        <taxon>Telluria group</taxon>
        <taxon>Pseudoduganella</taxon>
    </lineage>
</organism>
<keyword evidence="4" id="KW-1185">Reference proteome</keyword>
<evidence type="ECO:0000313" key="2">
    <source>
        <dbReference type="EMBL" id="MBB3221703.1"/>
    </source>
</evidence>
<dbReference type="GO" id="GO:0019867">
    <property type="term" value="C:outer membrane"/>
    <property type="evidence" value="ECO:0007669"/>
    <property type="project" value="InterPro"/>
</dbReference>
<dbReference type="NCBIfam" id="TIGR02762">
    <property type="entry name" value="TraL_TIGR"/>
    <property type="match status" value="1"/>
</dbReference>
<reference evidence="2 5" key="2">
    <citation type="submission" date="2020-08" db="EMBL/GenBank/DDBJ databases">
        <title>Genomic Encyclopedia of Type Strains, Phase III (KMG-III): the genomes of soil and plant-associated and newly described type strains.</title>
        <authorList>
            <person name="Whitman W."/>
        </authorList>
    </citation>
    <scope>NUCLEOTIDE SEQUENCE [LARGE SCALE GENOMIC DNA]</scope>
    <source>
        <strain evidence="2 5">CECT 7753</strain>
    </source>
</reference>
<dbReference type="OrthoDB" id="8548046at2"/>
<evidence type="ECO:0000313" key="5">
    <source>
        <dbReference type="Proteomes" id="UP000584325"/>
    </source>
</evidence>
<dbReference type="AlphaFoldDB" id="A0A4P8HJS9"/>
<evidence type="ECO:0000256" key="1">
    <source>
        <dbReference type="SAM" id="Phobius"/>
    </source>
</evidence>
<proteinExistence type="predicted"/>
<dbReference type="InterPro" id="IPR009838">
    <property type="entry name" value="T4SS_TraL"/>
</dbReference>
<dbReference type="EMBL" id="JACHXS010000004">
    <property type="protein sequence ID" value="MBB3221703.1"/>
    <property type="molecule type" value="Genomic_DNA"/>
</dbReference>
<evidence type="ECO:0000313" key="4">
    <source>
        <dbReference type="Proteomes" id="UP000298763"/>
    </source>
</evidence>
<keyword evidence="1" id="KW-0812">Transmembrane</keyword>
<gene>
    <name evidence="3" type="primary">traL</name>
    <name evidence="3" type="ORF">FCL38_00460</name>
    <name evidence="2" type="ORF">FHS02_002513</name>
</gene>